<dbReference type="InterPro" id="IPR036259">
    <property type="entry name" value="MFS_trans_sf"/>
</dbReference>
<evidence type="ECO:0000256" key="4">
    <source>
        <dbReference type="ARBA" id="ARBA00022989"/>
    </source>
</evidence>
<feature type="transmembrane region" description="Helical" evidence="6">
    <location>
        <begin position="355"/>
        <end position="376"/>
    </location>
</feature>
<dbReference type="Gene3D" id="1.20.1250.20">
    <property type="entry name" value="MFS general substrate transporter like domains"/>
    <property type="match status" value="1"/>
</dbReference>
<evidence type="ECO:0000259" key="7">
    <source>
        <dbReference type="PROSITE" id="PS50850"/>
    </source>
</evidence>
<dbReference type="Proteomes" id="UP000029004">
    <property type="component" value="Unassembled WGS sequence"/>
</dbReference>
<dbReference type="CDD" id="cd17324">
    <property type="entry name" value="MFS_NepI_like"/>
    <property type="match status" value="1"/>
</dbReference>
<dbReference type="InterPro" id="IPR050189">
    <property type="entry name" value="MFS_Efflux_Transporters"/>
</dbReference>
<organism evidence="8 9">
    <name type="scientific">Bifidobacterium stellenboschense</name>
    <dbReference type="NCBI Taxonomy" id="762211"/>
    <lineage>
        <taxon>Bacteria</taxon>
        <taxon>Bacillati</taxon>
        <taxon>Actinomycetota</taxon>
        <taxon>Actinomycetes</taxon>
        <taxon>Bifidobacteriales</taxon>
        <taxon>Bifidobacteriaceae</taxon>
        <taxon>Bifidobacterium</taxon>
    </lineage>
</organism>
<feature type="transmembrane region" description="Helical" evidence="6">
    <location>
        <begin position="127"/>
        <end position="150"/>
    </location>
</feature>
<feature type="transmembrane region" description="Helical" evidence="6">
    <location>
        <begin position="289"/>
        <end position="311"/>
    </location>
</feature>
<dbReference type="eggNOG" id="COG2814">
    <property type="taxonomic scope" value="Bacteria"/>
</dbReference>
<evidence type="ECO:0000256" key="3">
    <source>
        <dbReference type="ARBA" id="ARBA00022692"/>
    </source>
</evidence>
<feature type="transmembrane region" description="Helical" evidence="6">
    <location>
        <begin position="201"/>
        <end position="220"/>
    </location>
</feature>
<comment type="caution">
    <text evidence="8">The sequence shown here is derived from an EMBL/GenBank/DDBJ whole genome shotgun (WGS) entry which is preliminary data.</text>
</comment>
<evidence type="ECO:0000313" key="9">
    <source>
        <dbReference type="Proteomes" id="UP000029004"/>
    </source>
</evidence>
<protein>
    <submittedName>
        <fullName evidence="8">MFS transporter</fullName>
    </submittedName>
</protein>
<dbReference type="PANTHER" id="PTHR43124:SF6">
    <property type="entry name" value="TRANSPORTER ARAJ-RELATED"/>
    <property type="match status" value="1"/>
</dbReference>
<dbReference type="InterPro" id="IPR011701">
    <property type="entry name" value="MFS"/>
</dbReference>
<dbReference type="OrthoDB" id="9814237at2"/>
<gene>
    <name evidence="8" type="ORF">BSTEL_0742</name>
</gene>
<accession>A0A087DR32</accession>
<dbReference type="EMBL" id="JGZP01000010">
    <property type="protein sequence ID" value="KFI97982.1"/>
    <property type="molecule type" value="Genomic_DNA"/>
</dbReference>
<dbReference type="AlphaFoldDB" id="A0A087DR32"/>
<dbReference type="PANTHER" id="PTHR43124">
    <property type="entry name" value="PURINE EFFLUX PUMP PBUE"/>
    <property type="match status" value="1"/>
</dbReference>
<feature type="transmembrane region" description="Helical" evidence="6">
    <location>
        <begin position="94"/>
        <end position="115"/>
    </location>
</feature>
<keyword evidence="3 6" id="KW-0812">Transmembrane</keyword>
<evidence type="ECO:0000256" key="6">
    <source>
        <dbReference type="SAM" id="Phobius"/>
    </source>
</evidence>
<comment type="subcellular location">
    <subcellularLocation>
        <location evidence="1">Cell membrane</location>
        <topology evidence="1">Multi-pass membrane protein</topology>
    </subcellularLocation>
</comment>
<feature type="transmembrane region" description="Helical" evidence="6">
    <location>
        <begin position="69"/>
        <end position="88"/>
    </location>
</feature>
<keyword evidence="4 6" id="KW-1133">Transmembrane helix</keyword>
<keyword evidence="9" id="KW-1185">Reference proteome</keyword>
<dbReference type="GO" id="GO:0022857">
    <property type="term" value="F:transmembrane transporter activity"/>
    <property type="evidence" value="ECO:0007669"/>
    <property type="project" value="InterPro"/>
</dbReference>
<evidence type="ECO:0000256" key="1">
    <source>
        <dbReference type="ARBA" id="ARBA00004651"/>
    </source>
</evidence>
<name>A0A087DR32_9BIFI</name>
<dbReference type="Pfam" id="PF07690">
    <property type="entry name" value="MFS_1"/>
    <property type="match status" value="1"/>
</dbReference>
<reference evidence="8 9" key="1">
    <citation type="submission" date="2014-03" db="EMBL/GenBank/DDBJ databases">
        <title>Genomics of Bifidobacteria.</title>
        <authorList>
            <person name="Ventura M."/>
            <person name="Milani C."/>
            <person name="Lugli G.A."/>
        </authorList>
    </citation>
    <scope>NUCLEOTIDE SEQUENCE [LARGE SCALE GENOMIC DNA]</scope>
    <source>
        <strain evidence="8 9">DSM 23968</strain>
    </source>
</reference>
<dbReference type="GO" id="GO:0005886">
    <property type="term" value="C:plasma membrane"/>
    <property type="evidence" value="ECO:0007669"/>
    <property type="project" value="UniProtKB-SubCell"/>
</dbReference>
<dbReference type="SUPFAM" id="SSF103473">
    <property type="entry name" value="MFS general substrate transporter"/>
    <property type="match status" value="1"/>
</dbReference>
<feature type="domain" description="Major facilitator superfamily (MFS) profile" evidence="7">
    <location>
        <begin position="1"/>
        <end position="383"/>
    </location>
</feature>
<sequence>MKRSLLALAAGSFILGAAEFVMMGILPQAAAATNVDIPTAGHYISSYALGVCFGTLMLVVGRKTPPKRLIILFMVIAFVGNLLSAFAVNEPMLLVTRFIAGLPHGAFFGTATFVAKTLADKGKEAQSVSLMVAGQTIANMLGVPAGTLLAEFLSWRLTFGFLAAWAAMTVVLVAAWVPAVAPVKDTGIKGQFRFLSKPGPWFIIAAIFTGNAGVFCWWSYVSPWLQKSGGWQSSLVPMFMMLAGFGMVLGGLAGGWVTDHWRHAGTAALGQSVSCLGLLMVLVVPGNHVSTTILTFWIAFGLFFVNAPQLLLMAEAGQGGGELIAGAAAQIAFNFGNAVGSAVGGMTLNALAMNYRFTGLAGLPLGILGVALLAIYSWRYETDTDAIHRLREIHVCRARVTCDCSHFTEVHLPFVPVAHPGHVAAVAWAVSGTNPMSWMLRRT</sequence>
<feature type="transmembrane region" description="Helical" evidence="6">
    <location>
        <begin position="162"/>
        <end position="181"/>
    </location>
</feature>
<evidence type="ECO:0000313" key="8">
    <source>
        <dbReference type="EMBL" id="KFI97982.1"/>
    </source>
</evidence>
<keyword evidence="2" id="KW-1003">Cell membrane</keyword>
<proteinExistence type="predicted"/>
<dbReference type="PROSITE" id="PS50850">
    <property type="entry name" value="MFS"/>
    <property type="match status" value="1"/>
</dbReference>
<dbReference type="InterPro" id="IPR020846">
    <property type="entry name" value="MFS_dom"/>
</dbReference>
<feature type="transmembrane region" description="Helical" evidence="6">
    <location>
        <begin position="235"/>
        <end position="257"/>
    </location>
</feature>
<feature type="transmembrane region" description="Helical" evidence="6">
    <location>
        <begin position="264"/>
        <end position="283"/>
    </location>
</feature>
<evidence type="ECO:0000256" key="2">
    <source>
        <dbReference type="ARBA" id="ARBA00022475"/>
    </source>
</evidence>
<feature type="transmembrane region" description="Helical" evidence="6">
    <location>
        <begin position="323"/>
        <end position="343"/>
    </location>
</feature>
<feature type="transmembrane region" description="Helical" evidence="6">
    <location>
        <begin position="42"/>
        <end position="60"/>
    </location>
</feature>
<evidence type="ECO:0000256" key="5">
    <source>
        <dbReference type="ARBA" id="ARBA00023136"/>
    </source>
</evidence>
<keyword evidence="5 6" id="KW-0472">Membrane</keyword>